<name>A0A0C5G3N0_9ACTN</name>
<sequence>MWPEWARITHRGRLAYATRSVSAPGRAGPALKVSICLGAPPAPSSDTAGDGSAPSATGTAGIPRHDGRRSGAALVPVPGSSGAWTGVLHDAEALIGSARYG</sequence>
<evidence type="ECO:0000313" key="3">
    <source>
        <dbReference type="Proteomes" id="UP000032234"/>
    </source>
</evidence>
<dbReference type="EMBL" id="CP010849">
    <property type="protein sequence ID" value="AJP04558.1"/>
    <property type="molecule type" value="Genomic_DNA"/>
</dbReference>
<accession>A0A0C5G3N0</accession>
<dbReference type="KEGG" id="scw:TU94_26980"/>
<dbReference type="HOGENOM" id="CLU_2289997_0_0_11"/>
<keyword evidence="3" id="KW-1185">Reference proteome</keyword>
<evidence type="ECO:0000313" key="2">
    <source>
        <dbReference type="EMBL" id="AJP04558.1"/>
    </source>
</evidence>
<feature type="region of interest" description="Disordered" evidence="1">
    <location>
        <begin position="38"/>
        <end position="74"/>
    </location>
</feature>
<gene>
    <name evidence="2" type="ORF">TU94_26980</name>
</gene>
<dbReference type="AlphaFoldDB" id="A0A0C5G3N0"/>
<proteinExistence type="predicted"/>
<protein>
    <submittedName>
        <fullName evidence="2">Uncharacterized protein</fullName>
    </submittedName>
</protein>
<organism evidence="2 3">
    <name type="scientific">Streptomyces cyaneogriseus subsp. noncyanogenus</name>
    <dbReference type="NCBI Taxonomy" id="477245"/>
    <lineage>
        <taxon>Bacteria</taxon>
        <taxon>Bacillati</taxon>
        <taxon>Actinomycetota</taxon>
        <taxon>Actinomycetes</taxon>
        <taxon>Kitasatosporales</taxon>
        <taxon>Streptomycetaceae</taxon>
        <taxon>Streptomyces</taxon>
    </lineage>
</organism>
<evidence type="ECO:0000256" key="1">
    <source>
        <dbReference type="SAM" id="MobiDB-lite"/>
    </source>
</evidence>
<dbReference type="PATRIC" id="fig|477245.3.peg.5713"/>
<reference evidence="2 3" key="1">
    <citation type="submission" date="2015-02" db="EMBL/GenBank/DDBJ databases">
        <title>Genome sequence of thermotolerant Streptomyces cyaneogriseus subsp. Noncyanogenus NMWT1, the producer of nematocidal antibiotics nemadectin.</title>
        <authorList>
            <person name="Wang H."/>
            <person name="Li C."/>
            <person name="Xiang W."/>
            <person name="Wang X."/>
        </authorList>
    </citation>
    <scope>NUCLEOTIDE SEQUENCE [LARGE SCALE GENOMIC DNA]</scope>
    <source>
        <strain evidence="2 3">NMWT 1</strain>
    </source>
</reference>
<dbReference type="Proteomes" id="UP000032234">
    <property type="component" value="Chromosome"/>
</dbReference>